<dbReference type="PANTHER" id="PTHR44051">
    <property type="entry name" value="GLUTATHIONE S-TRANSFERASE-RELATED"/>
    <property type="match status" value="1"/>
</dbReference>
<evidence type="ECO:0008006" key="5">
    <source>
        <dbReference type="Google" id="ProtNLM"/>
    </source>
</evidence>
<keyword evidence="4" id="KW-1185">Reference proteome</keyword>
<dbReference type="PROSITE" id="PS50404">
    <property type="entry name" value="GST_NTER"/>
    <property type="match status" value="1"/>
</dbReference>
<sequence>MLTLYDHPRSGNCHKVRLFLSMLRLPYQSVFIDVPNGANREPSFTAINPLQQIPVLADGDDSIQDSQAILLYLAHRHAPNWAGAGAREIADIAQWLSFAANEIGNSLQPARLFYLLGEEIDIAAAQAKSLRVMKILDAHLARRPWLAAGRPTIADLACFPYVGLAREGHVPLDDFPHVLDWITRIVALDGYVTMPGLPPPPATPDSARA</sequence>
<dbReference type="InterPro" id="IPR036249">
    <property type="entry name" value="Thioredoxin-like_sf"/>
</dbReference>
<feature type="domain" description="GST N-terminal" evidence="1">
    <location>
        <begin position="1"/>
        <end position="81"/>
    </location>
</feature>
<organism evidence="3 4">
    <name type="scientific">Pandoraea thiooxydans</name>
    <dbReference type="NCBI Taxonomy" id="445709"/>
    <lineage>
        <taxon>Bacteria</taxon>
        <taxon>Pseudomonadati</taxon>
        <taxon>Pseudomonadota</taxon>
        <taxon>Betaproteobacteria</taxon>
        <taxon>Burkholderiales</taxon>
        <taxon>Burkholderiaceae</taxon>
        <taxon>Pandoraea</taxon>
    </lineage>
</organism>
<evidence type="ECO:0000313" key="3">
    <source>
        <dbReference type="EMBL" id="AKJ68417.1"/>
    </source>
</evidence>
<dbReference type="InterPro" id="IPR010987">
    <property type="entry name" value="Glutathione-S-Trfase_C-like"/>
</dbReference>
<evidence type="ECO:0000313" key="4">
    <source>
        <dbReference type="Proteomes" id="UP000036700"/>
    </source>
</evidence>
<dbReference type="STRING" id="445709.ABW99_09515"/>
<dbReference type="SUPFAM" id="SSF47616">
    <property type="entry name" value="GST C-terminal domain-like"/>
    <property type="match status" value="1"/>
</dbReference>
<dbReference type="CDD" id="cd03056">
    <property type="entry name" value="GST_N_4"/>
    <property type="match status" value="1"/>
</dbReference>
<dbReference type="InterPro" id="IPR036282">
    <property type="entry name" value="Glutathione-S-Trfase_C_sf"/>
</dbReference>
<dbReference type="Proteomes" id="UP000036700">
    <property type="component" value="Chromosome"/>
</dbReference>
<dbReference type="EMBL" id="CP011568">
    <property type="protein sequence ID" value="AKJ68417.1"/>
    <property type="molecule type" value="Genomic_DNA"/>
</dbReference>
<dbReference type="OrthoDB" id="5958450at2"/>
<evidence type="ECO:0000259" key="2">
    <source>
        <dbReference type="PROSITE" id="PS50405"/>
    </source>
</evidence>
<proteinExistence type="predicted"/>
<dbReference type="RefSeq" id="WP_047214245.1">
    <property type="nucleotide sequence ID" value="NZ_CP011568.3"/>
</dbReference>
<dbReference type="AlphaFoldDB" id="A0A0G3ESY7"/>
<dbReference type="PATRIC" id="fig|445709.3.peg.2033"/>
<dbReference type="PROSITE" id="PS50405">
    <property type="entry name" value="GST_CTER"/>
    <property type="match status" value="1"/>
</dbReference>
<reference evidence="4" key="1">
    <citation type="submission" date="2015-06" db="EMBL/GenBank/DDBJ databases">
        <authorList>
            <person name="Lim Y.L."/>
            <person name="Ee R."/>
            <person name="Yong D."/>
            <person name="How K.Y."/>
            <person name="Yin W.F."/>
            <person name="Chan K.G."/>
        </authorList>
    </citation>
    <scope>NUCLEOTIDE SEQUENCE [LARGE SCALE GENOMIC DNA]</scope>
    <source>
        <strain evidence="4">DSM 25325</strain>
    </source>
</reference>
<dbReference type="Gene3D" id="1.20.1050.10">
    <property type="match status" value="1"/>
</dbReference>
<dbReference type="SFLD" id="SFLDG00358">
    <property type="entry name" value="Main_(cytGST)"/>
    <property type="match status" value="1"/>
</dbReference>
<protein>
    <recommendedName>
        <fullName evidence="5">Glutathione S-transferase</fullName>
    </recommendedName>
</protein>
<dbReference type="SFLD" id="SFLDS00019">
    <property type="entry name" value="Glutathione_Transferase_(cytos"/>
    <property type="match status" value="1"/>
</dbReference>
<evidence type="ECO:0000259" key="1">
    <source>
        <dbReference type="PROSITE" id="PS50404"/>
    </source>
</evidence>
<feature type="domain" description="GST C-terminal" evidence="2">
    <location>
        <begin position="85"/>
        <end position="202"/>
    </location>
</feature>
<dbReference type="InterPro" id="IPR004045">
    <property type="entry name" value="Glutathione_S-Trfase_N"/>
</dbReference>
<dbReference type="KEGG" id="ptx:ABW99_09515"/>
<name>A0A0G3ESY7_9BURK</name>
<dbReference type="Pfam" id="PF13410">
    <property type="entry name" value="GST_C_2"/>
    <property type="match status" value="1"/>
</dbReference>
<dbReference type="PANTHER" id="PTHR44051:SF2">
    <property type="entry name" value="HYPOTHETICAL GLUTATHIONE S-TRANSFERASE LIKE PROTEIN"/>
    <property type="match status" value="1"/>
</dbReference>
<dbReference type="InterPro" id="IPR040079">
    <property type="entry name" value="Glutathione_S-Trfase"/>
</dbReference>
<dbReference type="Gene3D" id="3.40.30.10">
    <property type="entry name" value="Glutaredoxin"/>
    <property type="match status" value="1"/>
</dbReference>
<dbReference type="SFLD" id="SFLDG01151">
    <property type="entry name" value="Main.2:_Nu-like"/>
    <property type="match status" value="1"/>
</dbReference>
<accession>A0A0G3ESY7</accession>
<dbReference type="SUPFAM" id="SSF52833">
    <property type="entry name" value="Thioredoxin-like"/>
    <property type="match status" value="1"/>
</dbReference>
<dbReference type="Pfam" id="PF13417">
    <property type="entry name" value="GST_N_3"/>
    <property type="match status" value="1"/>
</dbReference>
<gene>
    <name evidence="3" type="ORF">ABW99_09515</name>
</gene>